<dbReference type="EMBL" id="BMGY01000001">
    <property type="protein sequence ID" value="GGH78476.1"/>
    <property type="molecule type" value="Genomic_DNA"/>
</dbReference>
<sequence>MALQGDVGQFIEAFNLGEGGVEVENEVGQEGGGVGHGRKDAPSSTLARHSSPKYFMKPVLLLLLTLLLKLPTAGPPAVRVTFSPLTKAAYLAAAKATVVTKPTTTIPLKKIRGHLVIPTAKGPKIFQDKAIGTDDIEQAEYVYQGYLPQFGYHVVEAHLWERTQWVLLDKQGRCLEFYEAPLFSPDLKSFVIASPGIEYAVYPNEIQLFRFENGRWQQVWKLEPSVEPMSWEPDKIRWLSNLTLLLKKKMWTGKNPGTTFTYAKLTIQ</sequence>
<protein>
    <submittedName>
        <fullName evidence="2">Uncharacterized protein</fullName>
    </submittedName>
</protein>
<dbReference type="Proteomes" id="UP000637774">
    <property type="component" value="Unassembled WGS sequence"/>
</dbReference>
<gene>
    <name evidence="2" type="ORF">GCM10011495_00750</name>
</gene>
<evidence type="ECO:0000313" key="3">
    <source>
        <dbReference type="Proteomes" id="UP000637774"/>
    </source>
</evidence>
<name>A0ABQ1ZST6_9BACT</name>
<keyword evidence="3" id="KW-1185">Reference proteome</keyword>
<accession>A0ABQ1ZST6</accession>
<comment type="caution">
    <text evidence="2">The sequence shown here is derived from an EMBL/GenBank/DDBJ whole genome shotgun (WGS) entry which is preliminary data.</text>
</comment>
<evidence type="ECO:0000313" key="2">
    <source>
        <dbReference type="EMBL" id="GGH78476.1"/>
    </source>
</evidence>
<feature type="region of interest" description="Disordered" evidence="1">
    <location>
        <begin position="26"/>
        <end position="48"/>
    </location>
</feature>
<evidence type="ECO:0000256" key="1">
    <source>
        <dbReference type="SAM" id="MobiDB-lite"/>
    </source>
</evidence>
<proteinExistence type="predicted"/>
<reference evidence="3" key="1">
    <citation type="journal article" date="2019" name="Int. J. Syst. Evol. Microbiol.">
        <title>The Global Catalogue of Microorganisms (GCM) 10K type strain sequencing project: providing services to taxonomists for standard genome sequencing and annotation.</title>
        <authorList>
            <consortium name="The Broad Institute Genomics Platform"/>
            <consortium name="The Broad Institute Genome Sequencing Center for Infectious Disease"/>
            <person name="Wu L."/>
            <person name="Ma J."/>
        </authorList>
    </citation>
    <scope>NUCLEOTIDE SEQUENCE [LARGE SCALE GENOMIC DNA]</scope>
    <source>
        <strain evidence="3">CGMCC 1.14966</strain>
    </source>
</reference>
<organism evidence="2 3">
    <name type="scientific">Hymenobacter frigidus</name>
    <dbReference type="NCBI Taxonomy" id="1524095"/>
    <lineage>
        <taxon>Bacteria</taxon>
        <taxon>Pseudomonadati</taxon>
        <taxon>Bacteroidota</taxon>
        <taxon>Cytophagia</taxon>
        <taxon>Cytophagales</taxon>
        <taxon>Hymenobacteraceae</taxon>
        <taxon>Hymenobacter</taxon>
    </lineage>
</organism>